<keyword evidence="1" id="KW-0175">Coiled coil</keyword>
<dbReference type="Proteomes" id="UP000241473">
    <property type="component" value="Unassembled WGS sequence"/>
</dbReference>
<feature type="coiled-coil region" evidence="1">
    <location>
        <begin position="13"/>
        <end position="101"/>
    </location>
</feature>
<evidence type="ECO:0000313" key="3">
    <source>
        <dbReference type="Proteomes" id="UP000241473"/>
    </source>
</evidence>
<sequence length="253" mass="28373">MQKHLFCVSIPYLDELEEQAKKAERDADLLLSEANELEELAGTLKKKAESLKKLAQGYRRAAEVIRESVKDVPEDILKERAESLMAQAQRLTERAEKKKKVEAKAEKIPFIMNGVTYAEFLVNSEAGSLRADFRYPITEETEVFQIIIKQLLPVYKEKGASYTAERDSSSTITAIVAENLEAYMVTELLRKLQGAVSSDVKAGKAAVPQRVKDSPMKRSTLSLGEVNHTSTEMFFALSRRAKASSFLRSFGDM</sequence>
<dbReference type="EMBL" id="NEXB01000099">
    <property type="protein sequence ID" value="PSN86951.1"/>
    <property type="molecule type" value="Genomic_DNA"/>
</dbReference>
<proteinExistence type="predicted"/>
<comment type="caution">
    <text evidence="2">The sequence shown here is derived from an EMBL/GenBank/DDBJ whole genome shotgun (WGS) entry which is preliminary data.</text>
</comment>
<dbReference type="AlphaFoldDB" id="A0A2R6AKS0"/>
<protein>
    <submittedName>
        <fullName evidence="2">Uncharacterized protein</fullName>
    </submittedName>
</protein>
<accession>A0A2R6AKS0</accession>
<evidence type="ECO:0000313" key="2">
    <source>
        <dbReference type="EMBL" id="PSN86951.1"/>
    </source>
</evidence>
<name>A0A2R6AKS0_9ARCH</name>
<reference evidence="2 3" key="1">
    <citation type="submission" date="2017-04" db="EMBL/GenBank/DDBJ databases">
        <title>Novel microbial lineages endemic to geothermal iron-oxide mats fill important gaps in the evolutionary history of Archaea.</title>
        <authorList>
            <person name="Jay Z.J."/>
            <person name="Beam J.P."/>
            <person name="Dlakic M."/>
            <person name="Rusch D.B."/>
            <person name="Kozubal M.A."/>
            <person name="Inskeep W.P."/>
        </authorList>
    </citation>
    <scope>NUCLEOTIDE SEQUENCE [LARGE SCALE GENOMIC DNA]</scope>
    <source>
        <strain evidence="2">OSP_C</strain>
    </source>
</reference>
<evidence type="ECO:0000256" key="1">
    <source>
        <dbReference type="SAM" id="Coils"/>
    </source>
</evidence>
<gene>
    <name evidence="2" type="ORF">B9Q00_10135</name>
</gene>
<organism evidence="2 3">
    <name type="scientific">Candidatus Marsarchaeota G1 archaeon OSP_C</name>
    <dbReference type="NCBI Taxonomy" id="1978154"/>
    <lineage>
        <taxon>Archaea</taxon>
        <taxon>Candidatus Marsarchaeota</taxon>
        <taxon>Candidatus Marsarchaeota group 1</taxon>
    </lineage>
</organism>